<evidence type="ECO:0000313" key="3">
    <source>
        <dbReference type="Proteomes" id="UP001482620"/>
    </source>
</evidence>
<feature type="chain" id="PRO_5045413942" description="Secreted protein" evidence="1">
    <location>
        <begin position="24"/>
        <end position="101"/>
    </location>
</feature>
<evidence type="ECO:0000313" key="2">
    <source>
        <dbReference type="EMBL" id="MEQ2254839.1"/>
    </source>
</evidence>
<protein>
    <recommendedName>
        <fullName evidence="4">Secreted protein</fullName>
    </recommendedName>
</protein>
<evidence type="ECO:0008006" key="4">
    <source>
        <dbReference type="Google" id="ProtNLM"/>
    </source>
</evidence>
<sequence length="101" mass="11258">MFSPSPSMLLSLLLKLDMNMIRCDLLASNCVSSSSLTLTERGNECDAGEQGKQEKANSAITWRRGVRDGGFTLYIRLLLFPQLPPDDVHPHTPFVVRLLLL</sequence>
<name>A0ABV0VC13_9TELE</name>
<keyword evidence="3" id="KW-1185">Reference proteome</keyword>
<proteinExistence type="predicted"/>
<evidence type="ECO:0000256" key="1">
    <source>
        <dbReference type="SAM" id="SignalP"/>
    </source>
</evidence>
<organism evidence="2 3">
    <name type="scientific">Ilyodon furcidens</name>
    <name type="common">goldbreast splitfin</name>
    <dbReference type="NCBI Taxonomy" id="33524"/>
    <lineage>
        <taxon>Eukaryota</taxon>
        <taxon>Metazoa</taxon>
        <taxon>Chordata</taxon>
        <taxon>Craniata</taxon>
        <taxon>Vertebrata</taxon>
        <taxon>Euteleostomi</taxon>
        <taxon>Actinopterygii</taxon>
        <taxon>Neopterygii</taxon>
        <taxon>Teleostei</taxon>
        <taxon>Neoteleostei</taxon>
        <taxon>Acanthomorphata</taxon>
        <taxon>Ovalentaria</taxon>
        <taxon>Atherinomorphae</taxon>
        <taxon>Cyprinodontiformes</taxon>
        <taxon>Goodeidae</taxon>
        <taxon>Ilyodon</taxon>
    </lineage>
</organism>
<feature type="signal peptide" evidence="1">
    <location>
        <begin position="1"/>
        <end position="23"/>
    </location>
</feature>
<dbReference type="Proteomes" id="UP001482620">
    <property type="component" value="Unassembled WGS sequence"/>
</dbReference>
<gene>
    <name evidence="2" type="ORF">ILYODFUR_007718</name>
</gene>
<keyword evidence="1" id="KW-0732">Signal</keyword>
<dbReference type="EMBL" id="JAHRIQ010104770">
    <property type="protein sequence ID" value="MEQ2254839.1"/>
    <property type="molecule type" value="Genomic_DNA"/>
</dbReference>
<accession>A0ABV0VC13</accession>
<comment type="caution">
    <text evidence="2">The sequence shown here is derived from an EMBL/GenBank/DDBJ whole genome shotgun (WGS) entry which is preliminary data.</text>
</comment>
<reference evidence="2 3" key="1">
    <citation type="submission" date="2021-06" db="EMBL/GenBank/DDBJ databases">
        <authorList>
            <person name="Palmer J.M."/>
        </authorList>
    </citation>
    <scope>NUCLEOTIDE SEQUENCE [LARGE SCALE GENOMIC DNA]</scope>
    <source>
        <strain evidence="3">if_2019</strain>
        <tissue evidence="2">Muscle</tissue>
    </source>
</reference>